<accession>A0ABS5QGN7</accession>
<dbReference type="InterPro" id="IPR001732">
    <property type="entry name" value="UDP-Glc/GDP-Man_DH_N"/>
</dbReference>
<organism evidence="2 3">
    <name type="scientific">Roseococcus pinisoli</name>
    <dbReference type="NCBI Taxonomy" id="2835040"/>
    <lineage>
        <taxon>Bacteria</taxon>
        <taxon>Pseudomonadati</taxon>
        <taxon>Pseudomonadota</taxon>
        <taxon>Alphaproteobacteria</taxon>
        <taxon>Acetobacterales</taxon>
        <taxon>Roseomonadaceae</taxon>
        <taxon>Roseococcus</taxon>
    </lineage>
</organism>
<comment type="caution">
    <text evidence="2">The sequence shown here is derived from an EMBL/GenBank/DDBJ whole genome shotgun (WGS) entry which is preliminary data.</text>
</comment>
<reference evidence="2 3" key="1">
    <citation type="submission" date="2021-05" db="EMBL/GenBank/DDBJ databases">
        <title>Roseococcus sp. XZZS9, whole genome shotgun sequencing project.</title>
        <authorList>
            <person name="Zhao G."/>
            <person name="Shen L."/>
        </authorList>
    </citation>
    <scope>NUCLEOTIDE SEQUENCE [LARGE SCALE GENOMIC DNA]</scope>
    <source>
        <strain evidence="2 3">XZZS9</strain>
    </source>
</reference>
<dbReference type="SUPFAM" id="SSF51735">
    <property type="entry name" value="NAD(P)-binding Rossmann-fold domains"/>
    <property type="match status" value="1"/>
</dbReference>
<dbReference type="InterPro" id="IPR017476">
    <property type="entry name" value="UDP-Glc/GDP-Man"/>
</dbReference>
<dbReference type="Pfam" id="PF03721">
    <property type="entry name" value="UDPG_MGDP_dh_N"/>
    <property type="match status" value="1"/>
</dbReference>
<evidence type="ECO:0000313" key="3">
    <source>
        <dbReference type="Proteomes" id="UP000766336"/>
    </source>
</evidence>
<feature type="domain" description="UDP-glucose/GDP-mannose dehydrogenase N-terminal" evidence="1">
    <location>
        <begin position="4"/>
        <end position="178"/>
    </location>
</feature>
<protein>
    <recommendedName>
        <fullName evidence="1">UDP-glucose/GDP-mannose dehydrogenase N-terminal domain-containing protein</fullName>
    </recommendedName>
</protein>
<evidence type="ECO:0000259" key="1">
    <source>
        <dbReference type="Pfam" id="PF03721"/>
    </source>
</evidence>
<gene>
    <name evidence="2" type="ORF">KHU32_18010</name>
</gene>
<dbReference type="PIRSF" id="PIRSF000124">
    <property type="entry name" value="UDPglc_GDPman_dh"/>
    <property type="match status" value="1"/>
</dbReference>
<dbReference type="PANTHER" id="PTHR43491:SF1">
    <property type="entry name" value="UDP-N-ACETYL-D-MANNOSAMINE DEHYDROGENASE"/>
    <property type="match status" value="1"/>
</dbReference>
<dbReference type="RefSeq" id="WP_213671529.1">
    <property type="nucleotide sequence ID" value="NZ_JAHCDA010000003.1"/>
</dbReference>
<dbReference type="PANTHER" id="PTHR43491">
    <property type="entry name" value="UDP-N-ACETYL-D-MANNOSAMINE DEHYDROGENASE"/>
    <property type="match status" value="1"/>
</dbReference>
<evidence type="ECO:0000313" key="2">
    <source>
        <dbReference type="EMBL" id="MBS7812849.1"/>
    </source>
</evidence>
<dbReference type="PIRSF" id="PIRSF500136">
    <property type="entry name" value="UDP_ManNAc_DH"/>
    <property type="match status" value="1"/>
</dbReference>
<dbReference type="Gene3D" id="3.40.50.720">
    <property type="entry name" value="NAD(P)-binding Rossmann-like Domain"/>
    <property type="match status" value="1"/>
</dbReference>
<proteinExistence type="predicted"/>
<dbReference type="Proteomes" id="UP000766336">
    <property type="component" value="Unassembled WGS sequence"/>
</dbReference>
<keyword evidence="3" id="KW-1185">Reference proteome</keyword>
<dbReference type="InterPro" id="IPR036291">
    <property type="entry name" value="NAD(P)-bd_dom_sf"/>
</dbReference>
<dbReference type="EMBL" id="JAHCDA010000003">
    <property type="protein sequence ID" value="MBS7812849.1"/>
    <property type="molecule type" value="Genomic_DNA"/>
</dbReference>
<sequence length="215" mass="22644">MARSVTVIGLGHVGLPTAVLLAGRGICVQGVDVDARLREGLAAGRCHLAEPGVETLLRQGLREGLLTLHAEPPPADVFVIAVPTPLGPDRRAVLDHVLEAAHALAPALKLGDLVLLESTSPIGTTARIGALLGELRPELDEIAVAYGPERVLPGRILAELEQNERVAGGLTPEATRKAIAFYRLFVRGAVHGTDAATAEMVKLSEREGRPLETQV</sequence>
<name>A0ABS5QGN7_9PROT</name>
<dbReference type="InterPro" id="IPR028359">
    <property type="entry name" value="UDP_ManNAc/GlcNAc_DH"/>
</dbReference>